<evidence type="ECO:0000256" key="1">
    <source>
        <dbReference type="SAM" id="MobiDB-lite"/>
    </source>
</evidence>
<feature type="compositionally biased region" description="Polar residues" evidence="1">
    <location>
        <begin position="42"/>
        <end position="56"/>
    </location>
</feature>
<dbReference type="InterPro" id="IPR053008">
    <property type="entry name" value="Phomopsin_biosynth_assoc"/>
</dbReference>
<dbReference type="PANTHER" id="PTHR35896:SF3">
    <property type="entry name" value="MAJOR FACILITATOR SUPERFAMILY TRANSPORTER"/>
    <property type="match status" value="1"/>
</dbReference>
<proteinExistence type="predicted"/>
<dbReference type="GeneID" id="72070898"/>
<dbReference type="OrthoDB" id="3501153at2759"/>
<dbReference type="RefSeq" id="XP_047846596.1">
    <property type="nucleotide sequence ID" value="XM_047990587.1"/>
</dbReference>
<dbReference type="PANTHER" id="PTHR35896">
    <property type="entry name" value="IG-LIKE DOMAIN-CONTAINING PROTEIN"/>
    <property type="match status" value="1"/>
</dbReference>
<evidence type="ECO:0000313" key="2">
    <source>
        <dbReference type="EMBL" id="UNI23115.1"/>
    </source>
</evidence>
<evidence type="ECO:0000313" key="3">
    <source>
        <dbReference type="Proteomes" id="UP000829364"/>
    </source>
</evidence>
<feature type="region of interest" description="Disordered" evidence="1">
    <location>
        <begin position="38"/>
        <end position="68"/>
    </location>
</feature>
<reference evidence="2" key="1">
    <citation type="submission" date="2021-11" db="EMBL/GenBank/DDBJ databases">
        <title>Purpureocillium_takamizusanense_genome.</title>
        <authorList>
            <person name="Nguyen N.-H."/>
        </authorList>
    </citation>
    <scope>NUCLEOTIDE SEQUENCE</scope>
    <source>
        <strain evidence="2">PT3</strain>
    </source>
</reference>
<accession>A0A9Q8QNY6</accession>
<protein>
    <submittedName>
        <fullName evidence="2">Uncharacterized protein</fullName>
    </submittedName>
</protein>
<dbReference type="AlphaFoldDB" id="A0A9Q8QNY6"/>
<name>A0A9Q8QNY6_9HYPO</name>
<organism evidence="2 3">
    <name type="scientific">Purpureocillium takamizusanense</name>
    <dbReference type="NCBI Taxonomy" id="2060973"/>
    <lineage>
        <taxon>Eukaryota</taxon>
        <taxon>Fungi</taxon>
        <taxon>Dikarya</taxon>
        <taxon>Ascomycota</taxon>
        <taxon>Pezizomycotina</taxon>
        <taxon>Sordariomycetes</taxon>
        <taxon>Hypocreomycetidae</taxon>
        <taxon>Hypocreales</taxon>
        <taxon>Ophiocordycipitaceae</taxon>
        <taxon>Purpureocillium</taxon>
    </lineage>
</organism>
<dbReference type="EMBL" id="CP086362">
    <property type="protein sequence ID" value="UNI23115.1"/>
    <property type="molecule type" value="Genomic_DNA"/>
</dbReference>
<dbReference type="KEGG" id="ptkz:JDV02_008953"/>
<sequence length="205" mass="22814">MFSFTKELRRNRGTSAAIVILSILILGLEIVAQTGFPHSSRDNSTSTPGRPSQQAVVSGELTKTHCGSSAEEARRQGCRFDELSLAWQAPACYDKETIDEFLAAGDWEFFADEHSTETVPHDELALAQEPVHVTLQFHIAHCLFSRRQMVRLLLRGAAMDTHLGAYRHTDYCGKTMLNEEGRGNDRHTKAPAIYPVCKPLQAWGS</sequence>
<keyword evidence="3" id="KW-1185">Reference proteome</keyword>
<dbReference type="Proteomes" id="UP000829364">
    <property type="component" value="Chromosome 9"/>
</dbReference>
<gene>
    <name evidence="2" type="ORF">JDV02_008953</name>
</gene>